<protein>
    <submittedName>
        <fullName evidence="1">Putative oxidoreductase</fullName>
    </submittedName>
</protein>
<evidence type="ECO:0000313" key="1">
    <source>
        <dbReference type="EMBL" id="BAH55476.1"/>
    </source>
</evidence>
<dbReference type="KEGG" id="rop:ROP_72290"/>
<reference evidence="1 2" key="1">
    <citation type="submission" date="2009-03" db="EMBL/GenBank/DDBJ databases">
        <title>Comparison of the complete genome sequences of Rhodococcus erythropolis PR4 and Rhodococcus opacus B4.</title>
        <authorList>
            <person name="Takarada H."/>
            <person name="Sekine M."/>
            <person name="Hosoyama A."/>
            <person name="Yamada R."/>
            <person name="Fujisawa T."/>
            <person name="Omata S."/>
            <person name="Shimizu A."/>
            <person name="Tsukatani N."/>
            <person name="Tanikawa S."/>
            <person name="Fujita N."/>
            <person name="Harayama S."/>
        </authorList>
    </citation>
    <scope>NUCLEOTIDE SEQUENCE [LARGE SCALE GENOMIC DNA]</scope>
    <source>
        <strain evidence="1 2">B4</strain>
    </source>
</reference>
<accession>C1B665</accession>
<dbReference type="AlphaFoldDB" id="C1B665"/>
<dbReference type="HOGENOM" id="CLU_2411242_0_0_11"/>
<proteinExistence type="predicted"/>
<gene>
    <name evidence="1" type="ordered locus">ROP_72290</name>
</gene>
<dbReference type="EMBL" id="AP011115">
    <property type="protein sequence ID" value="BAH55476.1"/>
    <property type="molecule type" value="Genomic_DNA"/>
</dbReference>
<dbReference type="Proteomes" id="UP000002212">
    <property type="component" value="Chromosome"/>
</dbReference>
<dbReference type="STRING" id="632772.ROP_72290"/>
<organism evidence="1 2">
    <name type="scientific">Rhodococcus opacus (strain B4)</name>
    <dbReference type="NCBI Taxonomy" id="632772"/>
    <lineage>
        <taxon>Bacteria</taxon>
        <taxon>Bacillati</taxon>
        <taxon>Actinomycetota</taxon>
        <taxon>Actinomycetes</taxon>
        <taxon>Mycobacteriales</taxon>
        <taxon>Nocardiaceae</taxon>
        <taxon>Rhodococcus</taxon>
    </lineage>
</organism>
<sequence>MASSGSGTARLQAWTATDALRHANRGGSAAHEGVLVLVDDDSIAKFSTVPSSSEMAMAEIGMTVLSPADAQDILDLGLHGIALSRYAGCGQG</sequence>
<name>C1B665_RHOOB</name>
<evidence type="ECO:0000313" key="2">
    <source>
        <dbReference type="Proteomes" id="UP000002212"/>
    </source>
</evidence>
<dbReference type="Gene3D" id="3.40.50.970">
    <property type="match status" value="1"/>
</dbReference>
<dbReference type="RefSeq" id="WP_015890889.1">
    <property type="nucleotide sequence ID" value="NC_012522.1"/>
</dbReference>